<name>A0ABQ0A566_9GAMM</name>
<keyword evidence="2" id="KW-1185">Reference proteome</keyword>
<gene>
    <name evidence="1" type="ORF">NBRC116591_06020</name>
</gene>
<comment type="caution">
    <text evidence="1">The sequence shown here is derived from an EMBL/GenBank/DDBJ whole genome shotgun (WGS) entry which is preliminary data.</text>
</comment>
<dbReference type="InterPro" id="IPR025683">
    <property type="entry name" value="Protein_beta"/>
</dbReference>
<proteinExistence type="predicted"/>
<evidence type="ECO:0000313" key="1">
    <source>
        <dbReference type="EMBL" id="GAA6166792.1"/>
    </source>
</evidence>
<sequence>MEVKYVPFLKSKANEIHALAGLDESIAENLVPFFDYPKKQSGDKAEDIGPAIIRLAKKFKKHLGGFEEFYFDVYDLSDGLEIEGDHLYSFLLGAFSDLPLVPVVSIDRSDDHLNSVIKGKEKGVVSSNYVAFRVTPEDFQNFDAVIDDIEDMLNPIFSLFEMVDLIFDCRICSNLDSQKLSKQIDVFTKGFVSSYPVRRVVVSGSSIPASVAEVLSSNSEKYVERVEVDIFSAAVSLGAAQYVFGDYTTISPDYSDADIPGDQMQGRITAKFIYSFEGQHYFIRGGSLKTKGRDQYYDLAEVLCSKDFFRGPEYSTGDAYFYEKSCREGDKCWVTTVIKPSIDAHISYTVKDFLADCLL</sequence>
<evidence type="ECO:0000313" key="2">
    <source>
        <dbReference type="Proteomes" id="UP001465153"/>
    </source>
</evidence>
<dbReference type="Proteomes" id="UP001465153">
    <property type="component" value="Unassembled WGS sequence"/>
</dbReference>
<protein>
    <submittedName>
        <fullName evidence="1">Beta family protein</fullName>
    </submittedName>
</protein>
<reference evidence="1 2" key="1">
    <citation type="submission" date="2024-04" db="EMBL/GenBank/DDBJ databases">
        <title>Draft genome sequence of Sessilibacter corallicola NBRC 116591.</title>
        <authorList>
            <person name="Miyakawa T."/>
            <person name="Kusuya Y."/>
            <person name="Miura T."/>
        </authorList>
    </citation>
    <scope>NUCLEOTIDE SEQUENCE [LARGE SCALE GENOMIC DNA]</scope>
    <source>
        <strain evidence="1 2">KU-00831-HH</strain>
    </source>
</reference>
<dbReference type="EMBL" id="BAABWN010000002">
    <property type="protein sequence ID" value="GAA6166792.1"/>
    <property type="molecule type" value="Genomic_DNA"/>
</dbReference>
<organism evidence="1 2">
    <name type="scientific">Sessilibacter corallicola</name>
    <dbReference type="NCBI Taxonomy" id="2904075"/>
    <lineage>
        <taxon>Bacteria</taxon>
        <taxon>Pseudomonadati</taxon>
        <taxon>Pseudomonadota</taxon>
        <taxon>Gammaproteobacteria</taxon>
        <taxon>Cellvibrionales</taxon>
        <taxon>Cellvibrionaceae</taxon>
        <taxon>Sessilibacter</taxon>
    </lineage>
</organism>
<accession>A0ABQ0A566</accession>
<dbReference type="RefSeq" id="WP_353301634.1">
    <property type="nucleotide sequence ID" value="NZ_BAABWN010000002.1"/>
</dbReference>
<dbReference type="Pfam" id="PF14350">
    <property type="entry name" value="Beta_protein"/>
    <property type="match status" value="1"/>
</dbReference>